<protein>
    <recommendedName>
        <fullName evidence="3">Acyltransferase PapA5</fullName>
    </recommendedName>
</protein>
<comment type="caution">
    <text evidence="1">The sequence shown here is derived from an EMBL/GenBank/DDBJ whole genome shotgun (WGS) entry which is preliminary data.</text>
</comment>
<sequence>MPVVKVIRSVVTPGIEEVRTWLADWAVAHPDDVRVRLLSVEQGCTGQPAPGYEAAFLHALVAGSAECGPSNSSLDPAGLDLGGLPFRLTLGHDWARLSYSHALGDGTATWYFLGMLLGDRHPRPGPVIAEPLGRGLLATFGPPRSRLPQAITRQRELRHLRAPAPARAAGSAVRPSSFAVTTAVSAESFTQGAREFRVSRGPASVMSIMTMRAMLLCRHYGLTVDDTVTFMVDLRRYLSPGASVDGNFSWSKSVPVSASDTPTRLSARIGGILDSGLPLLNFGDALRRFEIRRAGRPPAWCAGDRTVRLMIAYATEWTNTPRPTGSATPRLTASIAPPSPNFLGFNVVEAYGRIHLSLNWCTATLDRAVAERIAAEFVADLGTGPVDASLWPS</sequence>
<name>A0A318KB37_9NOCA</name>
<dbReference type="EMBL" id="QJKF01000001">
    <property type="protein sequence ID" value="PXX71741.1"/>
    <property type="molecule type" value="Genomic_DNA"/>
</dbReference>
<dbReference type="AlphaFoldDB" id="A0A318KB37"/>
<dbReference type="Proteomes" id="UP000247569">
    <property type="component" value="Unassembled WGS sequence"/>
</dbReference>
<keyword evidence="2" id="KW-1185">Reference proteome</keyword>
<organism evidence="1 2">
    <name type="scientific">Nocardia tenerifensis</name>
    <dbReference type="NCBI Taxonomy" id="228006"/>
    <lineage>
        <taxon>Bacteria</taxon>
        <taxon>Bacillati</taxon>
        <taxon>Actinomycetota</taxon>
        <taxon>Actinomycetes</taxon>
        <taxon>Mycobacteriales</taxon>
        <taxon>Nocardiaceae</taxon>
        <taxon>Nocardia</taxon>
    </lineage>
</organism>
<gene>
    <name evidence="1" type="ORF">DFR70_1011175</name>
</gene>
<evidence type="ECO:0008006" key="3">
    <source>
        <dbReference type="Google" id="ProtNLM"/>
    </source>
</evidence>
<reference evidence="1 2" key="1">
    <citation type="submission" date="2018-05" db="EMBL/GenBank/DDBJ databases">
        <title>Genomic Encyclopedia of Type Strains, Phase IV (KMG-IV): sequencing the most valuable type-strain genomes for metagenomic binning, comparative biology and taxonomic classification.</title>
        <authorList>
            <person name="Goeker M."/>
        </authorList>
    </citation>
    <scope>NUCLEOTIDE SEQUENCE [LARGE SCALE GENOMIC DNA]</scope>
    <source>
        <strain evidence="1 2">DSM 44704</strain>
    </source>
</reference>
<accession>A0A318KB37</accession>
<evidence type="ECO:0000313" key="1">
    <source>
        <dbReference type="EMBL" id="PXX71741.1"/>
    </source>
</evidence>
<proteinExistence type="predicted"/>
<evidence type="ECO:0000313" key="2">
    <source>
        <dbReference type="Proteomes" id="UP000247569"/>
    </source>
</evidence>